<name>A0ABQ3B7H5_9GAMM</name>
<protein>
    <recommendedName>
        <fullName evidence="3">Outer membrane protein beta-barrel domain-containing protein</fullName>
    </recommendedName>
</protein>
<accession>A0ABQ3B7H5</accession>
<comment type="caution">
    <text evidence="4">The sequence shown here is derived from an EMBL/GenBank/DDBJ whole genome shotgun (WGS) entry which is preliminary data.</text>
</comment>
<feature type="domain" description="Outer membrane protein beta-barrel" evidence="3">
    <location>
        <begin position="6"/>
        <end position="184"/>
    </location>
</feature>
<evidence type="ECO:0000313" key="5">
    <source>
        <dbReference type="Proteomes" id="UP000619761"/>
    </source>
</evidence>
<evidence type="ECO:0000259" key="3">
    <source>
        <dbReference type="Pfam" id="PF13505"/>
    </source>
</evidence>
<reference evidence="5" key="1">
    <citation type="journal article" date="2019" name="Int. J. Syst. Evol. Microbiol.">
        <title>The Global Catalogue of Microorganisms (GCM) 10K type strain sequencing project: providing services to taxonomists for standard genome sequencing and annotation.</title>
        <authorList>
            <consortium name="The Broad Institute Genomics Platform"/>
            <consortium name="The Broad Institute Genome Sequencing Center for Infectious Disease"/>
            <person name="Wu L."/>
            <person name="Ma J."/>
        </authorList>
    </citation>
    <scope>NUCLEOTIDE SEQUENCE [LARGE SCALE GENOMIC DNA]</scope>
    <source>
        <strain evidence="5">KCTC 32239</strain>
    </source>
</reference>
<dbReference type="Proteomes" id="UP000619761">
    <property type="component" value="Unassembled WGS sequence"/>
</dbReference>
<evidence type="ECO:0000256" key="2">
    <source>
        <dbReference type="SAM" id="SignalP"/>
    </source>
</evidence>
<sequence>MRKHALVLGLLAAVALPAAADGFYIYGDLGQSKFSGDTDETDTAAALGLGYKLNNNFSLELGYHDLGGIDISETMYYPGVGNVDVDGSVDASAVQVSALAKLPLNDSFDLFARLGYGRIKLDATATASAQGVTGTESDSASENKPVYGVGAGYKLNEKVGLRAEYIKFGDTDISSFTLGVSYAF</sequence>
<proteinExistence type="predicted"/>
<dbReference type="Pfam" id="PF13505">
    <property type="entry name" value="OMP_b-brl"/>
    <property type="match status" value="1"/>
</dbReference>
<dbReference type="SUPFAM" id="SSF56925">
    <property type="entry name" value="OMPA-like"/>
    <property type="match status" value="1"/>
</dbReference>
<evidence type="ECO:0000313" key="4">
    <source>
        <dbReference type="EMBL" id="GGY83250.1"/>
    </source>
</evidence>
<dbReference type="Gene3D" id="2.40.160.20">
    <property type="match status" value="1"/>
</dbReference>
<gene>
    <name evidence="4" type="ORF">GCM10011613_30170</name>
</gene>
<dbReference type="InterPro" id="IPR027385">
    <property type="entry name" value="Beta-barrel_OMP"/>
</dbReference>
<evidence type="ECO:0000256" key="1">
    <source>
        <dbReference type="ARBA" id="ARBA00022729"/>
    </source>
</evidence>
<feature type="signal peptide" evidence="2">
    <location>
        <begin position="1"/>
        <end position="20"/>
    </location>
</feature>
<keyword evidence="5" id="KW-1185">Reference proteome</keyword>
<keyword evidence="1 2" id="KW-0732">Signal</keyword>
<dbReference type="RefSeq" id="WP_189420093.1">
    <property type="nucleotide sequence ID" value="NZ_BMYZ01000003.1"/>
</dbReference>
<dbReference type="EMBL" id="BMYZ01000003">
    <property type="protein sequence ID" value="GGY83250.1"/>
    <property type="molecule type" value="Genomic_DNA"/>
</dbReference>
<organism evidence="4 5">
    <name type="scientific">Cellvibrio zantedeschiae</name>
    <dbReference type="NCBI Taxonomy" id="1237077"/>
    <lineage>
        <taxon>Bacteria</taxon>
        <taxon>Pseudomonadati</taxon>
        <taxon>Pseudomonadota</taxon>
        <taxon>Gammaproteobacteria</taxon>
        <taxon>Cellvibrionales</taxon>
        <taxon>Cellvibrionaceae</taxon>
        <taxon>Cellvibrio</taxon>
    </lineage>
</organism>
<dbReference type="InterPro" id="IPR011250">
    <property type="entry name" value="OMP/PagP_B-barrel"/>
</dbReference>
<feature type="chain" id="PRO_5046968087" description="Outer membrane protein beta-barrel domain-containing protein" evidence="2">
    <location>
        <begin position="21"/>
        <end position="184"/>
    </location>
</feature>